<dbReference type="SUPFAM" id="SSF144232">
    <property type="entry name" value="HIT/MYND zinc finger-like"/>
    <property type="match status" value="1"/>
</dbReference>
<feature type="domain" description="SET" evidence="5">
    <location>
        <begin position="4"/>
        <end position="162"/>
    </location>
</feature>
<organism evidence="7 8">
    <name type="scientific">Escovopsis weberi</name>
    <dbReference type="NCBI Taxonomy" id="150374"/>
    <lineage>
        <taxon>Eukaryota</taxon>
        <taxon>Fungi</taxon>
        <taxon>Dikarya</taxon>
        <taxon>Ascomycota</taxon>
        <taxon>Pezizomycotina</taxon>
        <taxon>Sordariomycetes</taxon>
        <taxon>Hypocreomycetidae</taxon>
        <taxon>Hypocreales</taxon>
        <taxon>Hypocreaceae</taxon>
        <taxon>Escovopsis</taxon>
    </lineage>
</organism>
<dbReference type="InterPro" id="IPR002893">
    <property type="entry name" value="Znf_MYND"/>
</dbReference>
<evidence type="ECO:0000256" key="4">
    <source>
        <dbReference type="PROSITE-ProRule" id="PRU00134"/>
    </source>
</evidence>
<proteinExistence type="predicted"/>
<dbReference type="Gene3D" id="2.170.270.10">
    <property type="entry name" value="SET domain"/>
    <property type="match status" value="1"/>
</dbReference>
<keyword evidence="3" id="KW-0862">Zinc</keyword>
<evidence type="ECO:0000256" key="3">
    <source>
        <dbReference type="ARBA" id="ARBA00022833"/>
    </source>
</evidence>
<dbReference type="PROSITE" id="PS50280">
    <property type="entry name" value="SET"/>
    <property type="match status" value="1"/>
</dbReference>
<dbReference type="GO" id="GO:0008270">
    <property type="term" value="F:zinc ion binding"/>
    <property type="evidence" value="ECO:0007669"/>
    <property type="project" value="UniProtKB-KW"/>
</dbReference>
<evidence type="ECO:0000256" key="2">
    <source>
        <dbReference type="ARBA" id="ARBA00022771"/>
    </source>
</evidence>
<evidence type="ECO:0000259" key="6">
    <source>
        <dbReference type="PROSITE" id="PS50865"/>
    </source>
</evidence>
<gene>
    <name evidence="7" type="ORF">ESCO_001410</name>
</gene>
<name>A0A0M8MYB0_ESCWE</name>
<reference evidence="7 8" key="1">
    <citation type="submission" date="2015-07" db="EMBL/GenBank/DDBJ databases">
        <title>The genome of the fungus Escovopsis weberi, a specialized disease agent of ant agriculture.</title>
        <authorList>
            <person name="de Man T.J."/>
            <person name="Stajich J.E."/>
            <person name="Kubicek C.P."/>
            <person name="Chenthamara K."/>
            <person name="Atanasova L."/>
            <person name="Druzhinina I.S."/>
            <person name="Birnbaum S."/>
            <person name="Barribeau S.M."/>
            <person name="Teiling C."/>
            <person name="Suen G."/>
            <person name="Currie C."/>
            <person name="Gerardo N.M."/>
        </authorList>
    </citation>
    <scope>NUCLEOTIDE SEQUENCE [LARGE SCALE GENOMIC DNA]</scope>
</reference>
<dbReference type="InterPro" id="IPR011990">
    <property type="entry name" value="TPR-like_helical_dom_sf"/>
</dbReference>
<keyword evidence="8" id="KW-1185">Reference proteome</keyword>
<evidence type="ECO:0000256" key="1">
    <source>
        <dbReference type="ARBA" id="ARBA00022723"/>
    </source>
</evidence>
<sequence>MGGQASRFFYTLKAIPGRGLGLLAATEILKGTRILCEAPLVRIPARCTDTSQAQATKRITQILKKKIAALSAKDRQAFYSLHMFDRGEGSKEFSIFRTNALLLGPELEEEGGSEAGVFLKASRINHACRANSQTSWNQNLEKLTIHACRDIPQGEEITIRYFGETAAREYRQHRLRETFGFTCACALCSLPPPEREASDRRLREIKRLEGSVANKTLLEPAQAMREAERALELLREEGIDDERVSSAWYDAFQVALFAGDAARARVFCERAFLSRIVVEGMDSVEVQVIFHSYMNPLRYPYSFLSSKPSSDPGPHIPLAPDEEFSRSVYEGWLWNREPRTTQTTQSPTENLRSQLSYGGLRSTSTFPAFESLPVKNGPAEDAPGSFDAMRGPASGLSRHWCYLAEITDAQPWIWLMLWVQDRTETKIQFAFHTDRRGEEIVDSLKVGHTVAVLYAEFHFFAFSPPGIRHETPKRLKIFPISMSALLELNDRVERYASLENGIGICHGCDQRKAEAKKYAKCSIFSYCNKDCQAAGWNKEGHKEDCKLLRDPNMKTLLTLNAEQDSEDF</sequence>
<accession>A0A0M8MYB0</accession>
<dbReference type="OrthoDB" id="265717at2759"/>
<evidence type="ECO:0000259" key="5">
    <source>
        <dbReference type="PROSITE" id="PS50280"/>
    </source>
</evidence>
<dbReference type="PROSITE" id="PS50865">
    <property type="entry name" value="ZF_MYND_2"/>
    <property type="match status" value="1"/>
</dbReference>
<dbReference type="PANTHER" id="PTHR47332">
    <property type="entry name" value="SET DOMAIN-CONTAINING PROTEIN 5"/>
    <property type="match status" value="1"/>
</dbReference>
<dbReference type="InterPro" id="IPR053185">
    <property type="entry name" value="SET_domain_protein"/>
</dbReference>
<dbReference type="SUPFAM" id="SSF82199">
    <property type="entry name" value="SET domain"/>
    <property type="match status" value="1"/>
</dbReference>
<dbReference type="Pfam" id="PF00856">
    <property type="entry name" value="SET"/>
    <property type="match status" value="1"/>
</dbReference>
<dbReference type="SMART" id="SM00317">
    <property type="entry name" value="SET"/>
    <property type="match status" value="1"/>
</dbReference>
<dbReference type="Gene3D" id="6.10.140.2220">
    <property type="match status" value="1"/>
</dbReference>
<keyword evidence="2 4" id="KW-0863">Zinc-finger</keyword>
<dbReference type="AlphaFoldDB" id="A0A0M8MYB0"/>
<keyword evidence="1" id="KW-0479">Metal-binding</keyword>
<feature type="domain" description="MYND-type" evidence="6">
    <location>
        <begin position="505"/>
        <end position="545"/>
    </location>
</feature>
<protein>
    <submittedName>
        <fullName evidence="7">SET domain-containing protein 5</fullName>
    </submittedName>
</protein>
<dbReference type="Proteomes" id="UP000053831">
    <property type="component" value="Unassembled WGS sequence"/>
</dbReference>
<dbReference type="InterPro" id="IPR001214">
    <property type="entry name" value="SET_dom"/>
</dbReference>
<evidence type="ECO:0000313" key="7">
    <source>
        <dbReference type="EMBL" id="KOS19317.1"/>
    </source>
</evidence>
<dbReference type="STRING" id="150374.A0A0M8MYB0"/>
<dbReference type="PANTHER" id="PTHR47332:SF4">
    <property type="entry name" value="SET DOMAIN-CONTAINING PROTEIN 5"/>
    <property type="match status" value="1"/>
</dbReference>
<evidence type="ECO:0000313" key="8">
    <source>
        <dbReference type="Proteomes" id="UP000053831"/>
    </source>
</evidence>
<dbReference type="InterPro" id="IPR046341">
    <property type="entry name" value="SET_dom_sf"/>
</dbReference>
<dbReference type="Gene3D" id="1.25.40.10">
    <property type="entry name" value="Tetratricopeptide repeat domain"/>
    <property type="match status" value="1"/>
</dbReference>
<dbReference type="CDD" id="cd20071">
    <property type="entry name" value="SET_SMYD"/>
    <property type="match status" value="1"/>
</dbReference>
<comment type="caution">
    <text evidence="7">The sequence shown here is derived from an EMBL/GenBank/DDBJ whole genome shotgun (WGS) entry which is preliminary data.</text>
</comment>
<dbReference type="EMBL" id="LGSR01000020">
    <property type="protein sequence ID" value="KOS19317.1"/>
    <property type="molecule type" value="Genomic_DNA"/>
</dbReference>